<dbReference type="KEGG" id="upi:EJG51_005675"/>
<keyword evidence="1" id="KW-0472">Membrane</keyword>
<gene>
    <name evidence="2" type="ORF">EJG51_005675</name>
</gene>
<dbReference type="InterPro" id="IPR016768">
    <property type="entry name" value="UCP019883"/>
</dbReference>
<evidence type="ECO:0000313" key="3">
    <source>
        <dbReference type="Proteomes" id="UP000274350"/>
    </source>
</evidence>
<organism evidence="2 3">
    <name type="scientific">Undibacterium piscinae</name>
    <dbReference type="NCBI Taxonomy" id="2495591"/>
    <lineage>
        <taxon>Bacteria</taxon>
        <taxon>Pseudomonadati</taxon>
        <taxon>Pseudomonadota</taxon>
        <taxon>Betaproteobacteria</taxon>
        <taxon>Burkholderiales</taxon>
        <taxon>Oxalobacteraceae</taxon>
        <taxon>Undibacterium</taxon>
    </lineage>
</organism>
<feature type="transmembrane region" description="Helical" evidence="1">
    <location>
        <begin position="74"/>
        <end position="97"/>
    </location>
</feature>
<dbReference type="PIRSF" id="PIRSF019883">
    <property type="entry name" value="UCP019883"/>
    <property type="match status" value="1"/>
</dbReference>
<sequence length="99" mass="11399">MNVSAASWLVILLAVFAANLPFINERCFALIALQRFPKKTFFLRLIELIVLYFALGALAFTLESITGNRFNQTWEFYAITACLFVVMAFPGFVYRYLKK</sequence>
<name>A0A6M4A3P2_9BURK</name>
<protein>
    <submittedName>
        <fullName evidence="2">DUF2818 family protein</fullName>
    </submittedName>
</protein>
<keyword evidence="3" id="KW-1185">Reference proteome</keyword>
<keyword evidence="1" id="KW-0812">Transmembrane</keyword>
<accession>A0A6M4A3P2</accession>
<dbReference type="OrthoDB" id="5785537at2"/>
<dbReference type="AlphaFoldDB" id="A0A6M4A3P2"/>
<dbReference type="Pfam" id="PF10993">
    <property type="entry name" value="DUF2818"/>
    <property type="match status" value="1"/>
</dbReference>
<evidence type="ECO:0000256" key="1">
    <source>
        <dbReference type="SAM" id="Phobius"/>
    </source>
</evidence>
<proteinExistence type="predicted"/>
<dbReference type="Proteomes" id="UP000274350">
    <property type="component" value="Chromosome"/>
</dbReference>
<evidence type="ECO:0000313" key="2">
    <source>
        <dbReference type="EMBL" id="QJQ05420.1"/>
    </source>
</evidence>
<feature type="transmembrane region" description="Helical" evidence="1">
    <location>
        <begin position="41"/>
        <end position="62"/>
    </location>
</feature>
<dbReference type="EMBL" id="CP051152">
    <property type="protein sequence ID" value="QJQ05420.1"/>
    <property type="molecule type" value="Genomic_DNA"/>
</dbReference>
<reference evidence="2 3" key="1">
    <citation type="journal article" date="2019" name="Int. J. Syst. Evol. Microbiol.">
        <title>Undibacterium piscinae sp. nov., isolated from Korean shiner intestine.</title>
        <authorList>
            <person name="Lee S.Y."/>
            <person name="Kang W."/>
            <person name="Kim P.S."/>
            <person name="Kim H.S."/>
            <person name="Sung H."/>
            <person name="Shin N.R."/>
            <person name="Whon T.W."/>
            <person name="Yun J.H."/>
            <person name="Lee J.Y."/>
            <person name="Lee J.Y."/>
            <person name="Jung M.J."/>
            <person name="Jeong Y.S."/>
            <person name="Tak E.J."/>
            <person name="Han J.E."/>
            <person name="Hyun D.W."/>
            <person name="Kang M.S."/>
            <person name="Lee K.E."/>
            <person name="Lee B.H."/>
            <person name="Bae J.W."/>
        </authorList>
    </citation>
    <scope>NUCLEOTIDE SEQUENCE [LARGE SCALE GENOMIC DNA]</scope>
    <source>
        <strain evidence="2 3">S11R28</strain>
    </source>
</reference>
<keyword evidence="1" id="KW-1133">Transmembrane helix</keyword>